<dbReference type="GO" id="GO:0016747">
    <property type="term" value="F:acyltransferase activity, transferring groups other than amino-acyl groups"/>
    <property type="evidence" value="ECO:0007669"/>
    <property type="project" value="InterPro"/>
</dbReference>
<dbReference type="InterPro" id="IPR000182">
    <property type="entry name" value="GNAT_dom"/>
</dbReference>
<dbReference type="EMBL" id="AWQS01000344">
    <property type="protein sequence ID" value="EWT04065.1"/>
    <property type="molecule type" value="Genomic_DNA"/>
</dbReference>
<evidence type="ECO:0000313" key="4">
    <source>
        <dbReference type="EMBL" id="EWT04065.1"/>
    </source>
</evidence>
<keyword evidence="5" id="KW-1185">Reference proteome</keyword>
<dbReference type="Proteomes" id="UP000019494">
    <property type="component" value="Unassembled WGS sequence"/>
</dbReference>
<sequence>MPDEFVVRDAALGDLDSVAEIYAHYVEHSVATFDLEVPGIDAWRDRLAELRAMGWPFLVGMLGERVVGYGYVAPWRTRPAYRHTVESSIYLAPDVRGGGHGRRLLDQLLVAAARNGAHEVVAMVTESGNEASIRVHRAAGFRFVGRLREVGYKHGRWIDVNILQAGLPRGT</sequence>
<organism evidence="4 5">
    <name type="scientific">Intrasporangium chromatireducens Q5-1</name>
    <dbReference type="NCBI Taxonomy" id="584657"/>
    <lineage>
        <taxon>Bacteria</taxon>
        <taxon>Bacillati</taxon>
        <taxon>Actinomycetota</taxon>
        <taxon>Actinomycetes</taxon>
        <taxon>Micrococcales</taxon>
        <taxon>Intrasporangiaceae</taxon>
        <taxon>Intrasporangium</taxon>
    </lineage>
</organism>
<dbReference type="RefSeq" id="WP_034721834.1">
    <property type="nucleotide sequence ID" value="NZ_AWQS01000344.1"/>
</dbReference>
<dbReference type="Pfam" id="PF13420">
    <property type="entry name" value="Acetyltransf_4"/>
    <property type="match status" value="1"/>
</dbReference>
<accession>W9GDE0</accession>
<dbReference type="CDD" id="cd04301">
    <property type="entry name" value="NAT_SF"/>
    <property type="match status" value="1"/>
</dbReference>
<reference evidence="5" key="1">
    <citation type="submission" date="2013-08" db="EMBL/GenBank/DDBJ databases">
        <title>Intrasporangium oryzae NRRL B-24470.</title>
        <authorList>
            <person name="Liu H."/>
            <person name="Wang G."/>
        </authorList>
    </citation>
    <scope>NUCLEOTIDE SEQUENCE [LARGE SCALE GENOMIC DNA]</scope>
    <source>
        <strain evidence="5">Q5-1</strain>
    </source>
</reference>
<evidence type="ECO:0000256" key="1">
    <source>
        <dbReference type="ARBA" id="ARBA00022679"/>
    </source>
</evidence>
<evidence type="ECO:0000256" key="2">
    <source>
        <dbReference type="ARBA" id="ARBA00023315"/>
    </source>
</evidence>
<dbReference type="Gene3D" id="3.40.630.30">
    <property type="match status" value="1"/>
</dbReference>
<name>W9GDE0_9MICO</name>
<dbReference type="SUPFAM" id="SSF55729">
    <property type="entry name" value="Acyl-CoA N-acyltransferases (Nat)"/>
    <property type="match status" value="1"/>
</dbReference>
<proteinExistence type="predicted"/>
<keyword evidence="1 4" id="KW-0808">Transferase</keyword>
<dbReference type="PROSITE" id="PS51186">
    <property type="entry name" value="GNAT"/>
    <property type="match status" value="1"/>
</dbReference>
<gene>
    <name evidence="4" type="ORF">N864_16270</name>
</gene>
<dbReference type="OrthoDB" id="3173333at2"/>
<evidence type="ECO:0000313" key="5">
    <source>
        <dbReference type="Proteomes" id="UP000019494"/>
    </source>
</evidence>
<dbReference type="InterPro" id="IPR016181">
    <property type="entry name" value="Acyl_CoA_acyltransferase"/>
</dbReference>
<dbReference type="AlphaFoldDB" id="W9GDE0"/>
<dbReference type="PANTHER" id="PTHR43072">
    <property type="entry name" value="N-ACETYLTRANSFERASE"/>
    <property type="match status" value="1"/>
</dbReference>
<protein>
    <submittedName>
        <fullName evidence="4">Acetyltransferase</fullName>
    </submittedName>
</protein>
<dbReference type="PANTHER" id="PTHR43072:SF23">
    <property type="entry name" value="UPF0039 PROTEIN C11D3.02C"/>
    <property type="match status" value="1"/>
</dbReference>
<keyword evidence="2" id="KW-0012">Acyltransferase</keyword>
<feature type="domain" description="N-acetyltransferase" evidence="3">
    <location>
        <begin position="5"/>
        <end position="159"/>
    </location>
</feature>
<evidence type="ECO:0000259" key="3">
    <source>
        <dbReference type="PROSITE" id="PS51186"/>
    </source>
</evidence>
<comment type="caution">
    <text evidence="4">The sequence shown here is derived from an EMBL/GenBank/DDBJ whole genome shotgun (WGS) entry which is preliminary data.</text>
</comment>